<dbReference type="InterPro" id="IPR005162">
    <property type="entry name" value="Retrotrans_gag_dom"/>
</dbReference>
<dbReference type="Pfam" id="PF03732">
    <property type="entry name" value="Retrotrans_gag"/>
    <property type="match status" value="1"/>
</dbReference>
<dbReference type="Proteomes" id="UP001604336">
    <property type="component" value="Unassembled WGS sequence"/>
</dbReference>
<dbReference type="PANTHER" id="PTHR33223:SF10">
    <property type="entry name" value="AMINOTRANSFERASE-LIKE PLANT MOBILE DOMAIN-CONTAINING PROTEIN"/>
    <property type="match status" value="1"/>
</dbReference>
<dbReference type="PANTHER" id="PTHR33223">
    <property type="entry name" value="CCHC-TYPE DOMAIN-CONTAINING PROTEIN"/>
    <property type="match status" value="1"/>
</dbReference>
<feature type="domain" description="Retrotransposon gag" evidence="1">
    <location>
        <begin position="35"/>
        <end position="111"/>
    </location>
</feature>
<evidence type="ECO:0000313" key="2">
    <source>
        <dbReference type="EMBL" id="KAL2511755.1"/>
    </source>
</evidence>
<evidence type="ECO:0000259" key="1">
    <source>
        <dbReference type="Pfam" id="PF03732"/>
    </source>
</evidence>
<comment type="caution">
    <text evidence="2">The sequence shown here is derived from an EMBL/GenBank/DDBJ whole genome shotgun (WGS) entry which is preliminary data.</text>
</comment>
<protein>
    <submittedName>
        <fullName evidence="2">Ribonuclease H</fullName>
    </submittedName>
</protein>
<dbReference type="EMBL" id="JBFOLK010000005">
    <property type="protein sequence ID" value="KAL2511755.1"/>
    <property type="molecule type" value="Genomic_DNA"/>
</dbReference>
<reference evidence="3" key="1">
    <citation type="submission" date="2024-07" db="EMBL/GenBank/DDBJ databases">
        <title>Two chromosome-level genome assemblies of Korean endemic species Abeliophyllum distichum and Forsythia ovata (Oleaceae).</title>
        <authorList>
            <person name="Jang H."/>
        </authorList>
    </citation>
    <scope>NUCLEOTIDE SEQUENCE [LARGE SCALE GENOMIC DNA]</scope>
</reference>
<name>A0ABD1TG77_9LAMI</name>
<gene>
    <name evidence="2" type="ORF">Adt_17355</name>
</gene>
<dbReference type="AlphaFoldDB" id="A0ABD1TG77"/>
<proteinExistence type="predicted"/>
<keyword evidence="3" id="KW-1185">Reference proteome</keyword>
<organism evidence="2 3">
    <name type="scientific">Abeliophyllum distichum</name>
    <dbReference type="NCBI Taxonomy" id="126358"/>
    <lineage>
        <taxon>Eukaryota</taxon>
        <taxon>Viridiplantae</taxon>
        <taxon>Streptophyta</taxon>
        <taxon>Embryophyta</taxon>
        <taxon>Tracheophyta</taxon>
        <taxon>Spermatophyta</taxon>
        <taxon>Magnoliopsida</taxon>
        <taxon>eudicotyledons</taxon>
        <taxon>Gunneridae</taxon>
        <taxon>Pentapetalae</taxon>
        <taxon>asterids</taxon>
        <taxon>lamiids</taxon>
        <taxon>Lamiales</taxon>
        <taxon>Oleaceae</taxon>
        <taxon>Forsythieae</taxon>
        <taxon>Abeliophyllum</taxon>
    </lineage>
</organism>
<evidence type="ECO:0000313" key="3">
    <source>
        <dbReference type="Proteomes" id="UP001604336"/>
    </source>
</evidence>
<accession>A0ABD1TG77</accession>
<sequence>MEKYDGSSNPVDHLRAFIDLMRLRAIPDAIMCRTFSPTLRREARDWVAIIPPKSICTFDDFSKKFAAYFASSKCAKKTAIGLMQLTQDKDELLKDFIDQFNRATLEIKDLHMSVVVTAMMNRNSQSPFQNEVTLIQHWKNYARGNRSTSVDKNERFSHNITFNDEDLEGVTSPHDDALVIVVDITDFDVKRVLVDNGSAADVMSWEVFPRIEDIT</sequence>